<reference evidence="2" key="3">
    <citation type="submission" date="2015-06" db="UniProtKB">
        <authorList>
            <consortium name="EnsemblMetazoa"/>
        </authorList>
    </citation>
    <scope>IDENTIFICATION</scope>
</reference>
<gene>
    <name evidence="1" type="ORF">CAPTEDRAFT_205337</name>
</gene>
<accession>R7TV17</accession>
<evidence type="ECO:0000313" key="1">
    <source>
        <dbReference type="EMBL" id="ELT94840.1"/>
    </source>
</evidence>
<protein>
    <submittedName>
        <fullName evidence="1 2">Uncharacterized protein</fullName>
    </submittedName>
</protein>
<dbReference type="AlphaFoldDB" id="R7TV17"/>
<dbReference type="EMBL" id="KB309292">
    <property type="protein sequence ID" value="ELT94840.1"/>
    <property type="molecule type" value="Genomic_DNA"/>
</dbReference>
<proteinExistence type="predicted"/>
<evidence type="ECO:0000313" key="2">
    <source>
        <dbReference type="EnsemblMetazoa" id="CapteP205337"/>
    </source>
</evidence>
<dbReference type="OrthoDB" id="7382669at2759"/>
<reference evidence="3" key="1">
    <citation type="submission" date="2012-12" db="EMBL/GenBank/DDBJ databases">
        <authorList>
            <person name="Hellsten U."/>
            <person name="Grimwood J."/>
            <person name="Chapman J.A."/>
            <person name="Shapiro H."/>
            <person name="Aerts A."/>
            <person name="Otillar R.P."/>
            <person name="Terry A.Y."/>
            <person name="Boore J.L."/>
            <person name="Simakov O."/>
            <person name="Marletaz F."/>
            <person name="Cho S.-J."/>
            <person name="Edsinger-Gonzales E."/>
            <person name="Havlak P."/>
            <person name="Kuo D.-H."/>
            <person name="Larsson T."/>
            <person name="Lv J."/>
            <person name="Arendt D."/>
            <person name="Savage R."/>
            <person name="Osoegawa K."/>
            <person name="de Jong P."/>
            <person name="Lindberg D.R."/>
            <person name="Seaver E.C."/>
            <person name="Weisblat D.A."/>
            <person name="Putnam N.H."/>
            <person name="Grigoriev I.V."/>
            <person name="Rokhsar D.S."/>
        </authorList>
    </citation>
    <scope>NUCLEOTIDE SEQUENCE</scope>
    <source>
        <strain evidence="3">I ESC-2004</strain>
    </source>
</reference>
<organism evidence="1">
    <name type="scientific">Capitella teleta</name>
    <name type="common">Polychaete worm</name>
    <dbReference type="NCBI Taxonomy" id="283909"/>
    <lineage>
        <taxon>Eukaryota</taxon>
        <taxon>Metazoa</taxon>
        <taxon>Spiralia</taxon>
        <taxon>Lophotrochozoa</taxon>
        <taxon>Annelida</taxon>
        <taxon>Polychaeta</taxon>
        <taxon>Sedentaria</taxon>
        <taxon>Scolecida</taxon>
        <taxon>Capitellidae</taxon>
        <taxon>Capitella</taxon>
    </lineage>
</organism>
<dbReference type="HOGENOM" id="CLU_1483352_0_0_1"/>
<dbReference type="Proteomes" id="UP000014760">
    <property type="component" value="Unassembled WGS sequence"/>
</dbReference>
<reference evidence="1 3" key="2">
    <citation type="journal article" date="2013" name="Nature">
        <title>Insights into bilaterian evolution from three spiralian genomes.</title>
        <authorList>
            <person name="Simakov O."/>
            <person name="Marletaz F."/>
            <person name="Cho S.J."/>
            <person name="Edsinger-Gonzales E."/>
            <person name="Havlak P."/>
            <person name="Hellsten U."/>
            <person name="Kuo D.H."/>
            <person name="Larsson T."/>
            <person name="Lv J."/>
            <person name="Arendt D."/>
            <person name="Savage R."/>
            <person name="Osoegawa K."/>
            <person name="de Jong P."/>
            <person name="Grimwood J."/>
            <person name="Chapman J.A."/>
            <person name="Shapiro H."/>
            <person name="Aerts A."/>
            <person name="Otillar R.P."/>
            <person name="Terry A.Y."/>
            <person name="Boore J.L."/>
            <person name="Grigoriev I.V."/>
            <person name="Lindberg D.R."/>
            <person name="Seaver E.C."/>
            <person name="Weisblat D.A."/>
            <person name="Putnam N.H."/>
            <person name="Rokhsar D.S."/>
        </authorList>
    </citation>
    <scope>NUCLEOTIDE SEQUENCE</scope>
    <source>
        <strain evidence="1 3">I ESC-2004</strain>
    </source>
</reference>
<name>R7TV17_CAPTE</name>
<evidence type="ECO:0000313" key="3">
    <source>
        <dbReference type="Proteomes" id="UP000014760"/>
    </source>
</evidence>
<sequence length="182" mass="21311">MAEGNGEITEVEVDRACKEIALGKAGDESGVFGEYIHGLGERTKRKLRDELNFIFDGVVERYREDKKICRREERYENGEVRMMVRGDSLLVRASANVAWRYDEDDRKCVCGEEETEEHVLFECSLYERQRIELSKVWRMQRGQEDPMNGVLGFGVPSEMDCLILRSVGAIWREREKHERERE</sequence>
<dbReference type="EMBL" id="AMQN01002462">
    <property type="status" value="NOT_ANNOTATED_CDS"/>
    <property type="molecule type" value="Genomic_DNA"/>
</dbReference>
<keyword evidence="3" id="KW-1185">Reference proteome</keyword>
<dbReference type="EnsemblMetazoa" id="CapteT205337">
    <property type="protein sequence ID" value="CapteP205337"/>
    <property type="gene ID" value="CapteG205337"/>
</dbReference>